<dbReference type="InterPro" id="IPR013783">
    <property type="entry name" value="Ig-like_fold"/>
</dbReference>
<keyword evidence="8" id="KW-1185">Reference proteome</keyword>
<dbReference type="PANTHER" id="PTHR47387:SF1">
    <property type="entry name" value="NECTIN-2"/>
    <property type="match status" value="1"/>
</dbReference>
<evidence type="ECO:0000256" key="5">
    <source>
        <dbReference type="ARBA" id="ARBA00023157"/>
    </source>
</evidence>
<name>A0A8C5CHP1_GADMO</name>
<dbReference type="Gene3D" id="2.60.40.10">
    <property type="entry name" value="Immunoglobulins"/>
    <property type="match status" value="3"/>
</dbReference>
<dbReference type="InterPro" id="IPR013106">
    <property type="entry name" value="Ig_V-set"/>
</dbReference>
<dbReference type="SUPFAM" id="SSF48726">
    <property type="entry name" value="Immunoglobulin"/>
    <property type="match status" value="3"/>
</dbReference>
<comment type="subcellular location">
    <subcellularLocation>
        <location evidence="1">Membrane</location>
        <topology evidence="1">Single-pass membrane protein</topology>
    </subcellularLocation>
</comment>
<evidence type="ECO:0000256" key="2">
    <source>
        <dbReference type="ARBA" id="ARBA00022692"/>
    </source>
</evidence>
<evidence type="ECO:0000256" key="1">
    <source>
        <dbReference type="ARBA" id="ARBA00004167"/>
    </source>
</evidence>
<dbReference type="OMA" id="CEVENKH"/>
<dbReference type="InterPro" id="IPR003599">
    <property type="entry name" value="Ig_sub"/>
</dbReference>
<dbReference type="GO" id="GO:0016020">
    <property type="term" value="C:membrane"/>
    <property type="evidence" value="ECO:0007669"/>
    <property type="project" value="UniProtKB-SubCell"/>
</dbReference>
<feature type="domain" description="Ig-like" evidence="6">
    <location>
        <begin position="118"/>
        <end position="209"/>
    </location>
</feature>
<evidence type="ECO:0000256" key="3">
    <source>
        <dbReference type="ARBA" id="ARBA00022989"/>
    </source>
</evidence>
<dbReference type="Pfam" id="PF08205">
    <property type="entry name" value="C2-set_2"/>
    <property type="match status" value="1"/>
</dbReference>
<keyword evidence="5" id="KW-1015">Disulfide bond</keyword>
<keyword evidence="3" id="KW-1133">Transmembrane helix</keyword>
<evidence type="ECO:0000313" key="7">
    <source>
        <dbReference type="Ensembl" id="ENSGMOP00000060626.1"/>
    </source>
</evidence>
<evidence type="ECO:0000313" key="8">
    <source>
        <dbReference type="Proteomes" id="UP000694546"/>
    </source>
</evidence>
<dbReference type="GeneTree" id="ENSGT00940000165364"/>
<dbReference type="PROSITE" id="PS50835">
    <property type="entry name" value="IG_LIKE"/>
    <property type="match status" value="3"/>
</dbReference>
<dbReference type="Pfam" id="PF07686">
    <property type="entry name" value="V-set"/>
    <property type="match status" value="1"/>
</dbReference>
<dbReference type="Proteomes" id="UP000694546">
    <property type="component" value="Unassembled WGS sequence"/>
</dbReference>
<reference evidence="7" key="2">
    <citation type="submission" date="2025-09" db="UniProtKB">
        <authorList>
            <consortium name="Ensembl"/>
        </authorList>
    </citation>
    <scope>IDENTIFICATION</scope>
</reference>
<feature type="domain" description="Ig-like" evidence="6">
    <location>
        <begin position="222"/>
        <end position="306"/>
    </location>
</feature>
<keyword evidence="4" id="KW-0472">Membrane</keyword>
<dbReference type="InterPro" id="IPR013162">
    <property type="entry name" value="CD80_C2-set"/>
</dbReference>
<keyword evidence="2" id="KW-0812">Transmembrane</keyword>
<feature type="domain" description="Ig-like" evidence="6">
    <location>
        <begin position="1"/>
        <end position="113"/>
    </location>
</feature>
<dbReference type="Ensembl" id="ENSGMOT00000035237.1">
    <property type="protein sequence ID" value="ENSGMOP00000060626.1"/>
    <property type="gene ID" value="ENSGMOG00000028992.1"/>
</dbReference>
<dbReference type="InterPro" id="IPR007110">
    <property type="entry name" value="Ig-like_dom"/>
</dbReference>
<dbReference type="InterPro" id="IPR036179">
    <property type="entry name" value="Ig-like_dom_sf"/>
</dbReference>
<dbReference type="Pfam" id="PF13927">
    <property type="entry name" value="Ig_3"/>
    <property type="match status" value="1"/>
</dbReference>
<dbReference type="PANTHER" id="PTHR47387">
    <property type="entry name" value="NECTIN-2"/>
    <property type="match status" value="1"/>
</dbReference>
<evidence type="ECO:0000256" key="4">
    <source>
        <dbReference type="ARBA" id="ARBA00023136"/>
    </source>
</evidence>
<reference evidence="7" key="1">
    <citation type="submission" date="2025-08" db="UniProtKB">
        <authorList>
            <consortium name="Ensembl"/>
        </authorList>
    </citation>
    <scope>IDENTIFICATION</scope>
</reference>
<evidence type="ECO:0000259" key="6">
    <source>
        <dbReference type="PROSITE" id="PS50835"/>
    </source>
</evidence>
<organism evidence="7 8">
    <name type="scientific">Gadus morhua</name>
    <name type="common">Atlantic cod</name>
    <dbReference type="NCBI Taxonomy" id="8049"/>
    <lineage>
        <taxon>Eukaryota</taxon>
        <taxon>Metazoa</taxon>
        <taxon>Chordata</taxon>
        <taxon>Craniata</taxon>
        <taxon>Vertebrata</taxon>
        <taxon>Euteleostomi</taxon>
        <taxon>Actinopterygii</taxon>
        <taxon>Neopterygii</taxon>
        <taxon>Teleostei</taxon>
        <taxon>Neoteleostei</taxon>
        <taxon>Acanthomorphata</taxon>
        <taxon>Zeiogadaria</taxon>
        <taxon>Gadariae</taxon>
        <taxon>Gadiformes</taxon>
        <taxon>Gadoidei</taxon>
        <taxon>Gadidae</taxon>
        <taxon>Gadus</taxon>
    </lineage>
</organism>
<proteinExistence type="predicted"/>
<sequence length="321" mass="34497">QRVRVEEELEAYPTEEVDLRCQFVNAGGHTKLTQVSWIWEPVEGQRDNIAVFHPTYGESFPNPSFENRVAFILGTLDNPSIRISDLRMADAGRYTCEYATYPSGNEQGTTTLVMLAKPRNSVRAVTVEAGSEAVAVAVCEAADGKPAGSIQWLGGGPEEGAPEGPRTNASLPGAEGTTTVLSEYWLVPKATDHGRQLTCRVAQRTQTETWVGVVTLSVEYPPTVSIEGYDANWYMGRSNAVLTCLVTGNPAPTIVTWRTTSGRLPDSAVLSGNRLTVGKVDEAANTTFVCEARNKLGGDSGQITASVLGESAARRRDTTGN</sequence>
<dbReference type="SMART" id="SM00409">
    <property type="entry name" value="IG"/>
    <property type="match status" value="2"/>
</dbReference>
<dbReference type="AlphaFoldDB" id="A0A8C5CHP1"/>
<protein>
    <recommendedName>
        <fullName evidence="6">Ig-like domain-containing protein</fullName>
    </recommendedName>
</protein>
<accession>A0A8C5CHP1</accession>
<dbReference type="InterPro" id="IPR052659">
    <property type="entry name" value="Nectin/PVR"/>
</dbReference>